<dbReference type="GeneID" id="89227609"/>
<protein>
    <recommendedName>
        <fullName evidence="3">Abi family protein</fullName>
    </recommendedName>
</protein>
<dbReference type="EMBL" id="CP131061">
    <property type="protein sequence ID" value="WNY26445.1"/>
    <property type="molecule type" value="Genomic_DNA"/>
</dbReference>
<dbReference type="AlphaFoldDB" id="A0AA96V6K8"/>
<dbReference type="Pfam" id="PF07751">
    <property type="entry name" value="Abi_2"/>
    <property type="match status" value="1"/>
</dbReference>
<keyword evidence="2" id="KW-1185">Reference proteome</keyword>
<proteinExistence type="predicted"/>
<dbReference type="InterPro" id="IPR011664">
    <property type="entry name" value="Abi_system_AbiD/AbiF-like"/>
</dbReference>
<evidence type="ECO:0000313" key="2">
    <source>
        <dbReference type="Proteomes" id="UP001304970"/>
    </source>
</evidence>
<accession>A0AA96V6K8</accession>
<evidence type="ECO:0000313" key="1">
    <source>
        <dbReference type="EMBL" id="WNY26445.1"/>
    </source>
</evidence>
<reference evidence="1 2" key="1">
    <citation type="submission" date="2023-07" db="EMBL/GenBank/DDBJ databases">
        <title>Closed genome sequence of Methanosarcinaceae archaeon Am2.</title>
        <authorList>
            <person name="Poehlein A."/>
            <person name="Protasov E."/>
            <person name="Platt K."/>
            <person name="Reeh H."/>
            <person name="Daniel R."/>
            <person name="Brune A."/>
        </authorList>
    </citation>
    <scope>NUCLEOTIDE SEQUENCE [LARGE SCALE GENOMIC DNA]</scope>
    <source>
        <strain evidence="1 2">Am2</strain>
    </source>
</reference>
<name>A0AA96V6K8_9EURY</name>
<gene>
    <name evidence="1" type="ORF">MsAm2_02070</name>
</gene>
<organism evidence="1 2">
    <name type="scientific">Methanolapillus ohkumae</name>
    <dbReference type="NCBI Taxonomy" id="3028298"/>
    <lineage>
        <taxon>Archaea</taxon>
        <taxon>Methanobacteriati</taxon>
        <taxon>Methanobacteriota</taxon>
        <taxon>Stenosarchaea group</taxon>
        <taxon>Methanomicrobia</taxon>
        <taxon>Methanosarcinales</taxon>
        <taxon>Methanosarcinaceae</taxon>
        <taxon>Methanolapillus</taxon>
    </lineage>
</organism>
<evidence type="ECO:0008006" key="3">
    <source>
        <dbReference type="Google" id="ProtNLM"/>
    </source>
</evidence>
<dbReference type="Proteomes" id="UP001304970">
    <property type="component" value="Chromosome"/>
</dbReference>
<sequence>MPQNIPFCLPCQIFKLMERGLTLSDNEKIFAEHFLLNNNYYRFRGYTQTFQENNKKGKPFVDDVCFKNIVAVYNFDSELRSLIFNAIEKIEVSLRAQIIYYYSIQHGPFWYLDESFYKNKNVYFNFVNIFKKEFADSREDFVIHHKIKHSSLEPACWITLEVISFGQLSKLFQSLFLSWSSKWQRKNKRLFRNSIFEYS</sequence>
<dbReference type="RefSeq" id="WP_338097977.1">
    <property type="nucleotide sequence ID" value="NZ_CP131061.1"/>
</dbReference>